<dbReference type="PANTHER" id="PTHR43844">
    <property type="entry name" value="METHIONINE SYNTHASE"/>
    <property type="match status" value="1"/>
</dbReference>
<comment type="caution">
    <text evidence="2">The sequence shown here is derived from an EMBL/GenBank/DDBJ whole genome shotgun (WGS) entry which is preliminary data.</text>
</comment>
<dbReference type="Gene3D" id="3.20.20.210">
    <property type="match status" value="1"/>
</dbReference>
<protein>
    <submittedName>
        <fullName evidence="2">5-methyltetrahydropteroyltriglutamate--homocysteine S-methyltransferase</fullName>
        <ecNumber evidence="2">2.1.1.14</ecNumber>
    </submittedName>
</protein>
<sequence length="370" mass="42102">MAVQSPVHFDIVGSFLRPERLKKAREAYRSGTLDQAALRRVEDEEIRKLISKEKALGLRTLTDGEFRREYWHLDFMWGLGGIKRETLSHGYFFEGEETGRDTAVLTGKLSGDHHPIVDDFRFTQQFAYQNTVVKETLPAPAHLLDELYREENAAVTKSVYPCEDELIDDIVAAYRTVIGDLYDAGCRCLQLDDCTWAMLCDTKYWTQRQGGTENLKVLAERHLAINNRVLEDQPFDLVISTHVCRGNYHSTWAARGGYLPIAPLLFAREKVHTLYLEFDDERSGGFAPLRYVSPDKTVVLGLVTTKRPELEDPECIKARIKEAAQYVPLSRLSLSPQCGFASTEIGNKLTEEDQWKKIALVRDIAQAVWG</sequence>
<dbReference type="GO" id="GO:0003871">
    <property type="term" value="F:5-methyltetrahydropteroyltriglutamate-homocysteine S-methyltransferase activity"/>
    <property type="evidence" value="ECO:0007669"/>
    <property type="project" value="UniProtKB-EC"/>
</dbReference>
<evidence type="ECO:0000313" key="2">
    <source>
        <dbReference type="EMBL" id="MBS5520605.1"/>
    </source>
</evidence>
<evidence type="ECO:0000313" key="3">
    <source>
        <dbReference type="Proteomes" id="UP000754226"/>
    </source>
</evidence>
<keyword evidence="2" id="KW-0489">Methyltransferase</keyword>
<dbReference type="AlphaFoldDB" id="A0A943ELK2"/>
<dbReference type="InterPro" id="IPR038071">
    <property type="entry name" value="UROD/MetE-like_sf"/>
</dbReference>
<dbReference type="Pfam" id="PF01717">
    <property type="entry name" value="Meth_synt_2"/>
    <property type="match status" value="1"/>
</dbReference>
<proteinExistence type="predicted"/>
<dbReference type="GO" id="GO:0008270">
    <property type="term" value="F:zinc ion binding"/>
    <property type="evidence" value="ECO:0007669"/>
    <property type="project" value="InterPro"/>
</dbReference>
<dbReference type="PANTHER" id="PTHR43844:SF1">
    <property type="entry name" value="METHIONINE SYNTHASE"/>
    <property type="match status" value="1"/>
</dbReference>
<dbReference type="InterPro" id="IPR002629">
    <property type="entry name" value="Met_Synth_C/arc"/>
</dbReference>
<accession>A0A943ELK2</accession>
<reference evidence="2" key="1">
    <citation type="submission" date="2021-02" db="EMBL/GenBank/DDBJ databases">
        <title>Infant gut strain persistence is associated with maternal origin, phylogeny, and functional potential including surface adhesion and iron acquisition.</title>
        <authorList>
            <person name="Lou Y.C."/>
        </authorList>
    </citation>
    <scope>NUCLEOTIDE SEQUENCE</scope>
    <source>
        <strain evidence="2">L3_106_000M1_dasL3_106_000M1_concoct_15</strain>
    </source>
</reference>
<dbReference type="NCBIfam" id="NF005085">
    <property type="entry name" value="PRK06520.1"/>
    <property type="match status" value="1"/>
</dbReference>
<dbReference type="GO" id="GO:0032259">
    <property type="term" value="P:methylation"/>
    <property type="evidence" value="ECO:0007669"/>
    <property type="project" value="UniProtKB-KW"/>
</dbReference>
<dbReference type="Proteomes" id="UP000754226">
    <property type="component" value="Unassembled WGS sequence"/>
</dbReference>
<organism evidence="2 3">
    <name type="scientific">Acidaminococcus intestini</name>
    <dbReference type="NCBI Taxonomy" id="187327"/>
    <lineage>
        <taxon>Bacteria</taxon>
        <taxon>Bacillati</taxon>
        <taxon>Bacillota</taxon>
        <taxon>Negativicutes</taxon>
        <taxon>Acidaminococcales</taxon>
        <taxon>Acidaminococcaceae</taxon>
        <taxon>Acidaminococcus</taxon>
    </lineage>
</organism>
<keyword evidence="2" id="KW-0808">Transferase</keyword>
<gene>
    <name evidence="2" type="ORF">KHX13_09935</name>
</gene>
<feature type="domain" description="Cobalamin-independent methionine synthase MetE C-terminal/archaeal" evidence="1">
    <location>
        <begin position="12"/>
        <end position="344"/>
    </location>
</feature>
<dbReference type="EC" id="2.1.1.14" evidence="2"/>
<dbReference type="CDD" id="cd03311">
    <property type="entry name" value="CIMS_C_terminal_like"/>
    <property type="match status" value="1"/>
</dbReference>
<evidence type="ECO:0000259" key="1">
    <source>
        <dbReference type="Pfam" id="PF01717"/>
    </source>
</evidence>
<name>A0A943ELK2_9FIRM</name>
<dbReference type="GO" id="GO:0009086">
    <property type="term" value="P:methionine biosynthetic process"/>
    <property type="evidence" value="ECO:0007669"/>
    <property type="project" value="InterPro"/>
</dbReference>
<dbReference type="EMBL" id="JAGZCZ010000016">
    <property type="protein sequence ID" value="MBS5520605.1"/>
    <property type="molecule type" value="Genomic_DNA"/>
</dbReference>
<dbReference type="SUPFAM" id="SSF51726">
    <property type="entry name" value="UROD/MetE-like"/>
    <property type="match status" value="1"/>
</dbReference>